<dbReference type="EMBL" id="HBIW01000964">
    <property type="protein sequence ID" value="CAE0685389.1"/>
    <property type="molecule type" value="Transcribed_RNA"/>
</dbReference>
<protein>
    <recommendedName>
        <fullName evidence="5">PPM-type phosphatase domain-containing protein</fullName>
    </recommendedName>
</protein>
<dbReference type="AlphaFoldDB" id="A0A7S4E2J7"/>
<sequence length="379" mass="41419">MAPTQKDRKTPQTADEWKAAIENAKWEKGDLARGFMENLLGERRDTSKDAPIPLPDFLKKPQPDQPPEPPRRDPVTGKTIGEIAVEKAAALYDAGHKPLLMVGRKDPWLQPQPTPALNDVSASDGSYEFSHCRDCVVGPWAGSWAAVCRGGLYEAIPKACTHRVVVDPRCSRLILILVDGTRSEGAPRRAEACVQKLEGRLAKLPSQRAEVEDVKAAFRGLNKDKCRPACVIIEASGRVLVAHTGKTRAAVSVDGSFTFVTPPREEGELSSGGNHHIDVDVLGGPMGERMRIALFSRVLAEHVPVGDVLPAETEEVAAADVLEGRAHDCCRVCEHRSWENDREDCGMLDCMSLLLVDIRRRRKCDVAPAVDSDSDTTES</sequence>
<dbReference type="Proteomes" id="UP000789595">
    <property type="component" value="Unassembled WGS sequence"/>
</dbReference>
<reference evidence="2" key="1">
    <citation type="submission" date="2021-01" db="EMBL/GenBank/DDBJ databases">
        <authorList>
            <person name="Corre E."/>
            <person name="Pelletier E."/>
            <person name="Niang G."/>
            <person name="Scheremetjew M."/>
            <person name="Finn R."/>
            <person name="Kale V."/>
            <person name="Holt S."/>
            <person name="Cochrane G."/>
            <person name="Meng A."/>
            <person name="Brown T."/>
            <person name="Cohen L."/>
        </authorList>
    </citation>
    <scope>NUCLEOTIDE SEQUENCE</scope>
    <source>
        <strain evidence="2">CCMP1756</strain>
    </source>
</reference>
<evidence type="ECO:0008006" key="5">
    <source>
        <dbReference type="Google" id="ProtNLM"/>
    </source>
</evidence>
<organism evidence="2">
    <name type="scientific">Pelagomonas calceolata</name>
    <dbReference type="NCBI Taxonomy" id="35677"/>
    <lineage>
        <taxon>Eukaryota</taxon>
        <taxon>Sar</taxon>
        <taxon>Stramenopiles</taxon>
        <taxon>Ochrophyta</taxon>
        <taxon>Pelagophyceae</taxon>
        <taxon>Pelagomonadales</taxon>
        <taxon>Pelagomonadaceae</taxon>
        <taxon>Pelagomonas</taxon>
    </lineage>
</organism>
<proteinExistence type="predicted"/>
<evidence type="ECO:0000313" key="3">
    <source>
        <dbReference type="EMBL" id="CAH0367661.1"/>
    </source>
</evidence>
<dbReference type="EMBL" id="CAKKNE010000002">
    <property type="protein sequence ID" value="CAH0367661.1"/>
    <property type="molecule type" value="Genomic_DNA"/>
</dbReference>
<evidence type="ECO:0000313" key="2">
    <source>
        <dbReference type="EMBL" id="CAE0685389.1"/>
    </source>
</evidence>
<gene>
    <name evidence="2" type="ORF">PCAL00307_LOCUS823</name>
    <name evidence="3" type="ORF">PECAL_2P06940</name>
</gene>
<evidence type="ECO:0000313" key="4">
    <source>
        <dbReference type="Proteomes" id="UP000789595"/>
    </source>
</evidence>
<accession>A0A7S4E2J7</accession>
<reference evidence="3" key="2">
    <citation type="submission" date="2021-11" db="EMBL/GenBank/DDBJ databases">
        <authorList>
            <consortium name="Genoscope - CEA"/>
            <person name="William W."/>
        </authorList>
    </citation>
    <scope>NUCLEOTIDE SEQUENCE</scope>
</reference>
<feature type="region of interest" description="Disordered" evidence="1">
    <location>
        <begin position="39"/>
        <end position="77"/>
    </location>
</feature>
<name>A0A7S4E2J7_9STRA</name>
<evidence type="ECO:0000256" key="1">
    <source>
        <dbReference type="SAM" id="MobiDB-lite"/>
    </source>
</evidence>
<keyword evidence="4" id="KW-1185">Reference proteome</keyword>